<dbReference type="RefSeq" id="WP_163286777.1">
    <property type="nucleotide sequence ID" value="NZ_JAAGVY010000048.1"/>
</dbReference>
<proteinExistence type="predicted"/>
<organism evidence="1 2">
    <name type="scientific">Cryomorpha ignava</name>
    <dbReference type="NCBI Taxonomy" id="101383"/>
    <lineage>
        <taxon>Bacteria</taxon>
        <taxon>Pseudomonadati</taxon>
        <taxon>Bacteroidota</taxon>
        <taxon>Flavobacteriia</taxon>
        <taxon>Flavobacteriales</taxon>
        <taxon>Cryomorphaceae</taxon>
        <taxon>Cryomorpha</taxon>
    </lineage>
</organism>
<dbReference type="EMBL" id="JAAGVY010000048">
    <property type="protein sequence ID" value="NEN25318.1"/>
    <property type="molecule type" value="Genomic_DNA"/>
</dbReference>
<dbReference type="Proteomes" id="UP000486602">
    <property type="component" value="Unassembled WGS sequence"/>
</dbReference>
<accession>A0A7K3WUV7</accession>
<gene>
    <name evidence="1" type="ORF">G3O08_17615</name>
</gene>
<dbReference type="AlphaFoldDB" id="A0A7K3WUV7"/>
<reference evidence="1 2" key="1">
    <citation type="submission" date="2020-02" db="EMBL/GenBank/DDBJ databases">
        <title>Out from the shadows clarifying the taxonomy of the family Cryomorphaceae and related taxa by utilizing the GTDB taxonomic framework.</title>
        <authorList>
            <person name="Bowman J.P."/>
        </authorList>
    </citation>
    <scope>NUCLEOTIDE SEQUENCE [LARGE SCALE GENOMIC DNA]</scope>
    <source>
        <strain evidence="1 2">QSSC 1-22</strain>
    </source>
</reference>
<name>A0A7K3WUV7_9FLAO</name>
<comment type="caution">
    <text evidence="1">The sequence shown here is derived from an EMBL/GenBank/DDBJ whole genome shotgun (WGS) entry which is preliminary data.</text>
</comment>
<evidence type="ECO:0000313" key="2">
    <source>
        <dbReference type="Proteomes" id="UP000486602"/>
    </source>
</evidence>
<protein>
    <submittedName>
        <fullName evidence="1">Uncharacterized protein</fullName>
    </submittedName>
</protein>
<sequence length="102" mass="11267">MLFPVGNESSKMPPTPWQTTNLCCYKHATLTASVVNNPISFSINIRSFKGWAAMELRSAAAAQILDQAEGMMLRSGFRFAGALAQRSGDRYFIFLSIEVFIA</sequence>
<keyword evidence="2" id="KW-1185">Reference proteome</keyword>
<evidence type="ECO:0000313" key="1">
    <source>
        <dbReference type="EMBL" id="NEN25318.1"/>
    </source>
</evidence>